<evidence type="ECO:0000313" key="9">
    <source>
        <dbReference type="EMBL" id="OCF37930.1"/>
    </source>
</evidence>
<evidence type="ECO:0000256" key="6">
    <source>
        <dbReference type="SAM" id="MobiDB-lite"/>
    </source>
</evidence>
<keyword evidence="5 7" id="KW-0472">Membrane</keyword>
<dbReference type="GO" id="GO:0016020">
    <property type="term" value="C:membrane"/>
    <property type="evidence" value="ECO:0007669"/>
    <property type="project" value="UniProtKB-SubCell"/>
</dbReference>
<evidence type="ECO:0000313" key="10">
    <source>
        <dbReference type="Proteomes" id="UP000092666"/>
    </source>
</evidence>
<dbReference type="Proteomes" id="UP000092666">
    <property type="component" value="Unassembled WGS sequence"/>
</dbReference>
<keyword evidence="3 7" id="KW-0812">Transmembrane</keyword>
<feature type="transmembrane region" description="Helical" evidence="7">
    <location>
        <begin position="297"/>
        <end position="321"/>
    </location>
</feature>
<feature type="transmembrane region" description="Helical" evidence="7">
    <location>
        <begin position="55"/>
        <end position="72"/>
    </location>
</feature>
<dbReference type="PANTHER" id="PTHR43791:SF55">
    <property type="entry name" value="TRANSPORTER, PUTATIVE (AFU_ORTHOLOGUE AFUA_6G01820)-RELATED"/>
    <property type="match status" value="1"/>
</dbReference>
<accession>A0A1B9H3V2</accession>
<feature type="transmembrane region" description="Helical" evidence="7">
    <location>
        <begin position="195"/>
        <end position="214"/>
    </location>
</feature>
<dbReference type="SUPFAM" id="SSF103473">
    <property type="entry name" value="MFS general substrate transporter"/>
    <property type="match status" value="1"/>
</dbReference>
<dbReference type="InterPro" id="IPR020846">
    <property type="entry name" value="MFS_dom"/>
</dbReference>
<keyword evidence="2" id="KW-0813">Transport</keyword>
<feature type="transmembrane region" description="Helical" evidence="7">
    <location>
        <begin position="422"/>
        <end position="443"/>
    </location>
</feature>
<name>A0A1B9H3V2_9TREE</name>
<dbReference type="InterPro" id="IPR011701">
    <property type="entry name" value="MFS"/>
</dbReference>
<dbReference type="AlphaFoldDB" id="A0A1B9H3V2"/>
<comment type="subcellular location">
    <subcellularLocation>
        <location evidence="1">Membrane</location>
        <topology evidence="1">Multi-pass membrane protein</topology>
    </subcellularLocation>
</comment>
<evidence type="ECO:0000256" key="7">
    <source>
        <dbReference type="SAM" id="Phobius"/>
    </source>
</evidence>
<feature type="region of interest" description="Disordered" evidence="6">
    <location>
        <begin position="1"/>
        <end position="22"/>
    </location>
</feature>
<dbReference type="Gene3D" id="1.20.1250.20">
    <property type="entry name" value="MFS general substrate transporter like domains"/>
    <property type="match status" value="2"/>
</dbReference>
<proteinExistence type="predicted"/>
<reference evidence="10" key="2">
    <citation type="submission" date="2013-12" db="EMBL/GenBank/DDBJ databases">
        <title>Evolution of pathogenesis and genome organization in the Tremellales.</title>
        <authorList>
            <person name="Cuomo C."/>
            <person name="Litvintseva A."/>
            <person name="Heitman J."/>
            <person name="Chen Y."/>
            <person name="Sun S."/>
            <person name="Springer D."/>
            <person name="Dromer F."/>
            <person name="Young S."/>
            <person name="Zeng Q."/>
            <person name="Chapman S."/>
            <person name="Gujja S."/>
            <person name="Saif S."/>
            <person name="Birren B."/>
        </authorList>
    </citation>
    <scope>NUCLEOTIDE SEQUENCE [LARGE SCALE GENOMIC DNA]</scope>
    <source>
        <strain evidence="10">BCC8398</strain>
    </source>
</reference>
<organism evidence="9 10">
    <name type="scientific">Kwoniella heveanensis BCC8398</name>
    <dbReference type="NCBI Taxonomy" id="1296120"/>
    <lineage>
        <taxon>Eukaryota</taxon>
        <taxon>Fungi</taxon>
        <taxon>Dikarya</taxon>
        <taxon>Basidiomycota</taxon>
        <taxon>Agaricomycotina</taxon>
        <taxon>Tremellomycetes</taxon>
        <taxon>Tremellales</taxon>
        <taxon>Cryptococcaceae</taxon>
        <taxon>Kwoniella</taxon>
    </lineage>
</organism>
<feature type="transmembrane region" description="Helical" evidence="7">
    <location>
        <begin position="333"/>
        <end position="353"/>
    </location>
</feature>
<dbReference type="InterPro" id="IPR036259">
    <property type="entry name" value="MFS_trans_sf"/>
</dbReference>
<feature type="domain" description="Major facilitator superfamily (MFS) profile" evidence="8">
    <location>
        <begin position="59"/>
        <end position="481"/>
    </location>
</feature>
<keyword evidence="4 7" id="KW-1133">Transmembrane helix</keyword>
<reference evidence="9 10" key="1">
    <citation type="submission" date="2013-07" db="EMBL/GenBank/DDBJ databases">
        <title>The Genome Sequence of Cryptococcus heveanensis BCC8398.</title>
        <authorList>
            <consortium name="The Broad Institute Genome Sequencing Platform"/>
            <person name="Cuomo C."/>
            <person name="Litvintseva A."/>
            <person name="Chen Y."/>
            <person name="Heitman J."/>
            <person name="Sun S."/>
            <person name="Springer D."/>
            <person name="Dromer F."/>
            <person name="Young S.K."/>
            <person name="Zeng Q."/>
            <person name="Gargeya S."/>
            <person name="Fitzgerald M."/>
            <person name="Abouelleil A."/>
            <person name="Alvarado L."/>
            <person name="Berlin A.M."/>
            <person name="Chapman S.B."/>
            <person name="Dewar J."/>
            <person name="Goldberg J."/>
            <person name="Griggs A."/>
            <person name="Gujja S."/>
            <person name="Hansen M."/>
            <person name="Howarth C."/>
            <person name="Imamovic A."/>
            <person name="Larimer J."/>
            <person name="McCowan C."/>
            <person name="Murphy C."/>
            <person name="Pearson M."/>
            <person name="Priest M."/>
            <person name="Roberts A."/>
            <person name="Saif S."/>
            <person name="Shea T."/>
            <person name="Sykes S."/>
            <person name="Wortman J."/>
            <person name="Nusbaum C."/>
            <person name="Birren B."/>
        </authorList>
    </citation>
    <scope>NUCLEOTIDE SEQUENCE [LARGE SCALE GENOMIC DNA]</scope>
    <source>
        <strain evidence="9 10">BCC8398</strain>
    </source>
</reference>
<dbReference type="EMBL" id="KI669492">
    <property type="protein sequence ID" value="OCF37930.1"/>
    <property type="molecule type" value="Genomic_DNA"/>
</dbReference>
<dbReference type="Pfam" id="PF07690">
    <property type="entry name" value="MFS_1"/>
    <property type="match status" value="1"/>
</dbReference>
<dbReference type="PANTHER" id="PTHR43791">
    <property type="entry name" value="PERMEASE-RELATED"/>
    <property type="match status" value="1"/>
</dbReference>
<evidence type="ECO:0000256" key="1">
    <source>
        <dbReference type="ARBA" id="ARBA00004141"/>
    </source>
</evidence>
<evidence type="ECO:0000256" key="2">
    <source>
        <dbReference type="ARBA" id="ARBA00022448"/>
    </source>
</evidence>
<feature type="compositionally biased region" description="Low complexity" evidence="6">
    <location>
        <begin position="494"/>
        <end position="507"/>
    </location>
</feature>
<feature type="transmembrane region" description="Helical" evidence="7">
    <location>
        <begin position="391"/>
        <end position="410"/>
    </location>
</feature>
<gene>
    <name evidence="9" type="ORF">I316_00154</name>
</gene>
<feature type="transmembrane region" description="Helical" evidence="7">
    <location>
        <begin position="226"/>
        <end position="245"/>
    </location>
</feature>
<evidence type="ECO:0000259" key="8">
    <source>
        <dbReference type="PROSITE" id="PS50850"/>
    </source>
</evidence>
<feature type="transmembrane region" description="Helical" evidence="7">
    <location>
        <begin position="455"/>
        <end position="476"/>
    </location>
</feature>
<feature type="compositionally biased region" description="Basic and acidic residues" evidence="6">
    <location>
        <begin position="515"/>
        <end position="559"/>
    </location>
</feature>
<protein>
    <submittedName>
        <fullName evidence="9">Allantoate permease</fullName>
    </submittedName>
</protein>
<evidence type="ECO:0000256" key="3">
    <source>
        <dbReference type="ARBA" id="ARBA00022692"/>
    </source>
</evidence>
<feature type="transmembrane region" description="Helical" evidence="7">
    <location>
        <begin position="136"/>
        <end position="157"/>
    </location>
</feature>
<feature type="region of interest" description="Disordered" evidence="6">
    <location>
        <begin position="486"/>
        <end position="559"/>
    </location>
</feature>
<evidence type="ECO:0000256" key="5">
    <source>
        <dbReference type="ARBA" id="ARBA00023136"/>
    </source>
</evidence>
<evidence type="ECO:0000256" key="4">
    <source>
        <dbReference type="ARBA" id="ARBA00022989"/>
    </source>
</evidence>
<dbReference type="GO" id="GO:0022857">
    <property type="term" value="F:transmembrane transporter activity"/>
    <property type="evidence" value="ECO:0007669"/>
    <property type="project" value="InterPro"/>
</dbReference>
<feature type="transmembrane region" description="Helical" evidence="7">
    <location>
        <begin position="163"/>
        <end position="183"/>
    </location>
</feature>
<dbReference type="PROSITE" id="PS50850">
    <property type="entry name" value="MFS"/>
    <property type="match status" value="1"/>
</dbReference>
<feature type="transmembrane region" description="Helical" evidence="7">
    <location>
        <begin position="362"/>
        <end position="379"/>
    </location>
</feature>
<dbReference type="OrthoDB" id="6730379at2759"/>
<feature type="transmembrane region" description="Helical" evidence="7">
    <location>
        <begin position="110"/>
        <end position="129"/>
    </location>
</feature>
<sequence>MSHSPQVDRHRGHDHDHEHGSERINLDSDVHLDLDLDHMTEEEYAKAERKVVRKIDFILLPIMLVTYGLQYYDKNTLSTAILYGMLDDLDLTRTVNGVTYLTRYSTAAAAFYYGYIVAVLPMGLVFTRFPLAKTAAFFVLIWGIICLLTVTCTNYPGFVAQRVFLGLAESAVSPAFVAVTALWWKPQEQAKRLGIYYSSTGIFSMFTASLNIGLGKTGGTHPWKSMYYFGGSFTIFWSFIIYFFMPESPLSPGRFFFNNPRDRAILQRRFEENPWGKSQQPLKVAQVIETVKDVKTWIYFLMGTAIYICNGSVTVFGAKIINSWGYDSMQSTALMIPGGAMTVVTIYIFAYFADKYKNIRTILLPISTIPVIIGCLVIWTAPWHPRIGPLIGYYLVAAFGAPYVLLLSLATANTAGATKKGLTTSFIFLGYVVGNICASYLVFTQEKPMKYRSTWISVIVAMVVASALSLVLRYIYTSENRRRDLLLESGGGSPSSSSPGTGTTTTTVAADAGEEEKASEHEHGIATGGERKLDREDASAGAAYEDKTDKQRPEFRYTL</sequence>
<keyword evidence="10" id="KW-1185">Reference proteome</keyword>